<evidence type="ECO:0000256" key="7">
    <source>
        <dbReference type="ARBA" id="ARBA00023160"/>
    </source>
</evidence>
<evidence type="ECO:0000256" key="5">
    <source>
        <dbReference type="ARBA" id="ARBA00022842"/>
    </source>
</evidence>
<dbReference type="InterPro" id="IPR002582">
    <property type="entry name" value="ACPS"/>
</dbReference>
<sequence>MKKNQILGIGIDIENINRFEKLKLSKNNRFLNKIFTKVELDYCFSKKNLASNLTTKFAGKEAVIKACNVVDKTTVDYKKIEITNNPSGAPKVRLISDQGKKYEILISLSNDTDRAVGVAIVTEA</sequence>
<evidence type="ECO:0000256" key="4">
    <source>
        <dbReference type="ARBA" id="ARBA00022832"/>
    </source>
</evidence>
<keyword evidence="8" id="KW-0963">Cytoplasm</keyword>
<comment type="subcellular location">
    <subcellularLocation>
        <location evidence="8">Cytoplasm</location>
    </subcellularLocation>
</comment>
<feature type="domain" description="4'-phosphopantetheinyl transferase" evidence="9">
    <location>
        <begin position="8"/>
        <end position="113"/>
    </location>
</feature>
<comment type="function">
    <text evidence="8">Transfers the 4'-phosphopantetheine moiety from coenzyme A to a Ser of acyl-carrier-protein.</text>
</comment>
<keyword evidence="1 8" id="KW-0444">Lipid biosynthesis</keyword>
<keyword evidence="4 8" id="KW-0276">Fatty acid metabolism</keyword>
<accession>A0A1F5MHJ4</accession>
<organism evidence="10 11">
    <name type="scientific">Candidatus Daviesbacteria bacterium RIFCSPLOWO2_02_FULL_36_7</name>
    <dbReference type="NCBI Taxonomy" id="1797792"/>
    <lineage>
        <taxon>Bacteria</taxon>
        <taxon>Candidatus Daviesiibacteriota</taxon>
    </lineage>
</organism>
<evidence type="ECO:0000256" key="6">
    <source>
        <dbReference type="ARBA" id="ARBA00023098"/>
    </source>
</evidence>
<keyword evidence="5 8" id="KW-0460">Magnesium</keyword>
<evidence type="ECO:0000256" key="3">
    <source>
        <dbReference type="ARBA" id="ARBA00022723"/>
    </source>
</evidence>
<keyword evidence="7 8" id="KW-0275">Fatty acid biosynthesis</keyword>
<dbReference type="InterPro" id="IPR004568">
    <property type="entry name" value="Ppantetheine-prot_Trfase_dom"/>
</dbReference>
<comment type="cofactor">
    <cofactor evidence="8">
        <name>Mg(2+)</name>
        <dbReference type="ChEBI" id="CHEBI:18420"/>
    </cofactor>
</comment>
<dbReference type="EMBL" id="MFDT01000033">
    <property type="protein sequence ID" value="OGE64828.1"/>
    <property type="molecule type" value="Genomic_DNA"/>
</dbReference>
<dbReference type="InterPro" id="IPR008278">
    <property type="entry name" value="4-PPantetheinyl_Trfase_dom"/>
</dbReference>
<keyword evidence="6 8" id="KW-0443">Lipid metabolism</keyword>
<evidence type="ECO:0000313" key="10">
    <source>
        <dbReference type="EMBL" id="OGE64828.1"/>
    </source>
</evidence>
<dbReference type="Gene3D" id="3.90.470.20">
    <property type="entry name" value="4'-phosphopantetheinyl transferase domain"/>
    <property type="match status" value="1"/>
</dbReference>
<dbReference type="NCBIfam" id="TIGR00556">
    <property type="entry name" value="pantethn_trn"/>
    <property type="match status" value="1"/>
</dbReference>
<dbReference type="HAMAP" id="MF_00101">
    <property type="entry name" value="AcpS"/>
    <property type="match status" value="1"/>
</dbReference>
<dbReference type="EC" id="2.7.8.7" evidence="8"/>
<feature type="binding site" evidence="8">
    <location>
        <position position="61"/>
    </location>
    <ligand>
        <name>Mg(2+)</name>
        <dbReference type="ChEBI" id="CHEBI:18420"/>
    </ligand>
</feature>
<name>A0A1F5MHJ4_9BACT</name>
<comment type="similarity">
    <text evidence="8">Belongs to the P-Pant transferase superfamily. AcpS family.</text>
</comment>
<reference evidence="10 11" key="1">
    <citation type="journal article" date="2016" name="Nat. Commun.">
        <title>Thousands of microbial genomes shed light on interconnected biogeochemical processes in an aquifer system.</title>
        <authorList>
            <person name="Anantharaman K."/>
            <person name="Brown C.T."/>
            <person name="Hug L.A."/>
            <person name="Sharon I."/>
            <person name="Castelle C.J."/>
            <person name="Probst A.J."/>
            <person name="Thomas B.C."/>
            <person name="Singh A."/>
            <person name="Wilkins M.J."/>
            <person name="Karaoz U."/>
            <person name="Brodie E.L."/>
            <person name="Williams K.H."/>
            <person name="Hubbard S.S."/>
            <person name="Banfield J.F."/>
        </authorList>
    </citation>
    <scope>NUCLEOTIDE SEQUENCE [LARGE SCALE GENOMIC DNA]</scope>
</reference>
<evidence type="ECO:0000313" key="11">
    <source>
        <dbReference type="Proteomes" id="UP000178859"/>
    </source>
</evidence>
<evidence type="ECO:0000259" key="9">
    <source>
        <dbReference type="Pfam" id="PF01648"/>
    </source>
</evidence>
<dbReference type="GO" id="GO:0008897">
    <property type="term" value="F:holo-[acyl-carrier-protein] synthase activity"/>
    <property type="evidence" value="ECO:0007669"/>
    <property type="project" value="UniProtKB-UniRule"/>
</dbReference>
<protein>
    <recommendedName>
        <fullName evidence="8">Holo-[acyl-carrier-protein] synthase</fullName>
        <shortName evidence="8">Holo-ACP synthase</shortName>
        <ecNumber evidence="8">2.7.8.7</ecNumber>
    </recommendedName>
    <alternativeName>
        <fullName evidence="8">4'-phosphopantetheinyl transferase AcpS</fullName>
    </alternativeName>
</protein>
<comment type="caution">
    <text evidence="10">The sequence shown here is derived from an EMBL/GenBank/DDBJ whole genome shotgun (WGS) entry which is preliminary data.</text>
</comment>
<evidence type="ECO:0000256" key="1">
    <source>
        <dbReference type="ARBA" id="ARBA00022516"/>
    </source>
</evidence>
<evidence type="ECO:0000256" key="2">
    <source>
        <dbReference type="ARBA" id="ARBA00022679"/>
    </source>
</evidence>
<comment type="catalytic activity">
    <reaction evidence="8">
        <text>apo-[ACP] + CoA = holo-[ACP] + adenosine 3',5'-bisphosphate + H(+)</text>
        <dbReference type="Rhea" id="RHEA:12068"/>
        <dbReference type="Rhea" id="RHEA-COMP:9685"/>
        <dbReference type="Rhea" id="RHEA-COMP:9690"/>
        <dbReference type="ChEBI" id="CHEBI:15378"/>
        <dbReference type="ChEBI" id="CHEBI:29999"/>
        <dbReference type="ChEBI" id="CHEBI:57287"/>
        <dbReference type="ChEBI" id="CHEBI:58343"/>
        <dbReference type="ChEBI" id="CHEBI:64479"/>
        <dbReference type="EC" id="2.7.8.7"/>
    </reaction>
</comment>
<dbReference type="GO" id="GO:0005737">
    <property type="term" value="C:cytoplasm"/>
    <property type="evidence" value="ECO:0007669"/>
    <property type="project" value="UniProtKB-SubCell"/>
</dbReference>
<dbReference type="InterPro" id="IPR037143">
    <property type="entry name" value="4-PPantetheinyl_Trfase_dom_sf"/>
</dbReference>
<dbReference type="Proteomes" id="UP000178859">
    <property type="component" value="Unassembled WGS sequence"/>
</dbReference>
<dbReference type="NCBIfam" id="TIGR00516">
    <property type="entry name" value="acpS"/>
    <property type="match status" value="1"/>
</dbReference>
<evidence type="ECO:0000256" key="8">
    <source>
        <dbReference type="HAMAP-Rule" id="MF_00101"/>
    </source>
</evidence>
<dbReference type="GO" id="GO:0006633">
    <property type="term" value="P:fatty acid biosynthetic process"/>
    <property type="evidence" value="ECO:0007669"/>
    <property type="project" value="UniProtKB-UniRule"/>
</dbReference>
<feature type="binding site" evidence="8">
    <location>
        <position position="12"/>
    </location>
    <ligand>
        <name>Mg(2+)</name>
        <dbReference type="ChEBI" id="CHEBI:18420"/>
    </ligand>
</feature>
<gene>
    <name evidence="8" type="primary">acpS</name>
    <name evidence="10" type="ORF">A3I48_01110</name>
</gene>
<proteinExistence type="inferred from homology"/>
<keyword evidence="2 8" id="KW-0808">Transferase</keyword>
<dbReference type="AlphaFoldDB" id="A0A1F5MHJ4"/>
<dbReference type="GO" id="GO:0000287">
    <property type="term" value="F:magnesium ion binding"/>
    <property type="evidence" value="ECO:0007669"/>
    <property type="project" value="UniProtKB-UniRule"/>
</dbReference>
<keyword evidence="3 8" id="KW-0479">Metal-binding</keyword>
<dbReference type="SUPFAM" id="SSF56214">
    <property type="entry name" value="4'-phosphopantetheinyl transferase"/>
    <property type="match status" value="1"/>
</dbReference>
<dbReference type="Pfam" id="PF01648">
    <property type="entry name" value="ACPS"/>
    <property type="match status" value="1"/>
</dbReference>